<keyword evidence="3" id="KW-1185">Reference proteome</keyword>
<evidence type="ECO:0000313" key="3">
    <source>
        <dbReference type="Proteomes" id="UP000031516"/>
    </source>
</evidence>
<dbReference type="EMBL" id="CCBQ010000024">
    <property type="protein sequence ID" value="CDO93405.1"/>
    <property type="molecule type" value="Genomic_DNA"/>
</dbReference>
<name>A0A0A8L5K1_9SACH</name>
<dbReference type="AlphaFoldDB" id="A0A0A8L5K1"/>
<protein>
    <submittedName>
        <fullName evidence="2">WGS project CCBQ000000000 data, contig 00007</fullName>
    </submittedName>
</protein>
<evidence type="ECO:0000313" key="2">
    <source>
        <dbReference type="EMBL" id="CDO93405.1"/>
    </source>
</evidence>
<feature type="region of interest" description="Disordered" evidence="1">
    <location>
        <begin position="61"/>
        <end position="107"/>
    </location>
</feature>
<evidence type="ECO:0000256" key="1">
    <source>
        <dbReference type="SAM" id="MobiDB-lite"/>
    </source>
</evidence>
<feature type="compositionally biased region" description="Polar residues" evidence="1">
    <location>
        <begin position="90"/>
        <end position="107"/>
    </location>
</feature>
<reference evidence="2 3" key="1">
    <citation type="submission" date="2014-03" db="EMBL/GenBank/DDBJ databases">
        <title>The genome of Kluyveromyces dobzhanskii.</title>
        <authorList>
            <person name="Nystedt B."/>
            <person name="Astrom S."/>
        </authorList>
    </citation>
    <scope>NUCLEOTIDE SEQUENCE [LARGE SCALE GENOMIC DNA]</scope>
    <source>
        <strain evidence="2 3">CBS 2104</strain>
    </source>
</reference>
<feature type="compositionally biased region" description="Polar residues" evidence="1">
    <location>
        <begin position="61"/>
        <end position="81"/>
    </location>
</feature>
<sequence>MGIKVRGDFLRQLFPAEFWQLKDETATVLSPTAILISLATVSKASNGMTTVYMTTCPIESTTTENATKSETEQIENSSTQDAAAPETEKTNTVTESSTLVTPEDTPVNTITGEPLSSFVMTESTTIAVSKTSPSSTPFFTRTLESLYEGSTAKLFVTPFIIVFLALL</sequence>
<gene>
    <name evidence="2" type="ORF">KLDO_g1704</name>
</gene>
<proteinExistence type="predicted"/>
<accession>A0A0A8L5K1</accession>
<organism evidence="2 3">
    <name type="scientific">Kluyveromyces dobzhanskii CBS 2104</name>
    <dbReference type="NCBI Taxonomy" id="1427455"/>
    <lineage>
        <taxon>Eukaryota</taxon>
        <taxon>Fungi</taxon>
        <taxon>Dikarya</taxon>
        <taxon>Ascomycota</taxon>
        <taxon>Saccharomycotina</taxon>
        <taxon>Saccharomycetes</taxon>
        <taxon>Saccharomycetales</taxon>
        <taxon>Saccharomycetaceae</taxon>
        <taxon>Kluyveromyces</taxon>
    </lineage>
</organism>
<comment type="caution">
    <text evidence="2">The sequence shown here is derived from an EMBL/GenBank/DDBJ whole genome shotgun (WGS) entry which is preliminary data.</text>
</comment>
<dbReference type="Proteomes" id="UP000031516">
    <property type="component" value="Unassembled WGS sequence"/>
</dbReference>